<dbReference type="RefSeq" id="WP_173033223.1">
    <property type="nucleotide sequence ID" value="NZ_AP022870.1"/>
</dbReference>
<evidence type="ECO:0000313" key="3">
    <source>
        <dbReference type="Proteomes" id="UP000502508"/>
    </source>
</evidence>
<dbReference type="EMBL" id="AP022870">
    <property type="protein sequence ID" value="BCB73988.1"/>
    <property type="molecule type" value="Genomic_DNA"/>
</dbReference>
<reference evidence="2 3" key="2">
    <citation type="submission" date="2020-03" db="EMBL/GenBank/DDBJ databases">
        <authorList>
            <person name="Ichikawa N."/>
            <person name="Kimura A."/>
            <person name="Kitahashi Y."/>
            <person name="Uohara A."/>
        </authorList>
    </citation>
    <scope>NUCLEOTIDE SEQUENCE [LARGE SCALE GENOMIC DNA]</scope>
    <source>
        <strain evidence="2 3">NBRC 107702</strain>
    </source>
</reference>
<dbReference type="AlphaFoldDB" id="A0A6F8XJL5"/>
<accession>A0A6F8XJL5</accession>
<keyword evidence="1" id="KW-0812">Transmembrane</keyword>
<evidence type="ECO:0000256" key="1">
    <source>
        <dbReference type="SAM" id="Phobius"/>
    </source>
</evidence>
<dbReference type="Proteomes" id="UP000502508">
    <property type="component" value="Chromosome"/>
</dbReference>
<gene>
    <name evidence="2" type="ORF">Pflav_003980</name>
</gene>
<dbReference type="SUPFAM" id="SSF57997">
    <property type="entry name" value="Tropomyosin"/>
    <property type="match status" value="1"/>
</dbReference>
<reference evidence="2 3" key="1">
    <citation type="submission" date="2020-03" db="EMBL/GenBank/DDBJ databases">
        <title>Whole genome shotgun sequence of Phytohabitans flavus NBRC 107702.</title>
        <authorList>
            <person name="Komaki H."/>
            <person name="Tamura T."/>
        </authorList>
    </citation>
    <scope>NUCLEOTIDE SEQUENCE [LARGE SCALE GENOMIC DNA]</scope>
    <source>
        <strain evidence="2 3">NBRC 107702</strain>
    </source>
</reference>
<keyword evidence="1" id="KW-0472">Membrane</keyword>
<dbReference type="KEGG" id="pfla:Pflav_003980"/>
<feature type="transmembrane region" description="Helical" evidence="1">
    <location>
        <begin position="6"/>
        <end position="29"/>
    </location>
</feature>
<sequence>MTWQEVVMGTTAILFTLVIVVVMIVQLGATWRARQSVSREEAYRRLAEDAATAQRDVAQRLAAVQGELSALRERTDALERLLKEVEEPWTR</sequence>
<evidence type="ECO:0000313" key="2">
    <source>
        <dbReference type="EMBL" id="BCB73988.1"/>
    </source>
</evidence>
<protein>
    <submittedName>
        <fullName evidence="2">Uncharacterized protein</fullName>
    </submittedName>
</protein>
<organism evidence="2 3">
    <name type="scientific">Phytohabitans flavus</name>
    <dbReference type="NCBI Taxonomy" id="1076124"/>
    <lineage>
        <taxon>Bacteria</taxon>
        <taxon>Bacillati</taxon>
        <taxon>Actinomycetota</taxon>
        <taxon>Actinomycetes</taxon>
        <taxon>Micromonosporales</taxon>
        <taxon>Micromonosporaceae</taxon>
    </lineage>
</organism>
<name>A0A6F8XJL5_9ACTN</name>
<keyword evidence="3" id="KW-1185">Reference proteome</keyword>
<keyword evidence="1" id="KW-1133">Transmembrane helix</keyword>
<proteinExistence type="predicted"/>